<keyword evidence="8" id="KW-1185">Reference proteome</keyword>
<comment type="caution">
    <text evidence="7">The sequence shown here is derived from an EMBL/GenBank/DDBJ whole genome shotgun (WGS) entry which is preliminary data.</text>
</comment>
<dbReference type="EC" id="2.7.13.3" evidence="2"/>
<dbReference type="InterPro" id="IPR005467">
    <property type="entry name" value="His_kinase_dom"/>
</dbReference>
<feature type="non-terminal residue" evidence="7">
    <location>
        <position position="1"/>
    </location>
</feature>
<dbReference type="PRINTS" id="PR00344">
    <property type="entry name" value="BCTRLSENSOR"/>
</dbReference>
<dbReference type="SMART" id="SM00387">
    <property type="entry name" value="HATPase_c"/>
    <property type="match status" value="1"/>
</dbReference>
<dbReference type="PANTHER" id="PTHR43711:SF28">
    <property type="entry name" value="SENSOR HISTIDINE KINASE YXDK"/>
    <property type="match status" value="1"/>
</dbReference>
<evidence type="ECO:0000256" key="1">
    <source>
        <dbReference type="ARBA" id="ARBA00000085"/>
    </source>
</evidence>
<organism evidence="7 8">
    <name type="scientific">Corallococcus exercitus</name>
    <dbReference type="NCBI Taxonomy" id="2316736"/>
    <lineage>
        <taxon>Bacteria</taxon>
        <taxon>Pseudomonadati</taxon>
        <taxon>Myxococcota</taxon>
        <taxon>Myxococcia</taxon>
        <taxon>Myxococcales</taxon>
        <taxon>Cystobacterineae</taxon>
        <taxon>Myxococcaceae</taxon>
        <taxon>Corallococcus</taxon>
    </lineage>
</organism>
<dbReference type="AlphaFoldDB" id="A0A7Y4NWS3"/>
<dbReference type="InterPro" id="IPR004358">
    <property type="entry name" value="Sig_transdc_His_kin-like_C"/>
</dbReference>
<dbReference type="GO" id="GO:0004673">
    <property type="term" value="F:protein histidine kinase activity"/>
    <property type="evidence" value="ECO:0007669"/>
    <property type="project" value="UniProtKB-EC"/>
</dbReference>
<dbReference type="InterPro" id="IPR036890">
    <property type="entry name" value="HATPase_C_sf"/>
</dbReference>
<keyword evidence="3" id="KW-0808">Transferase</keyword>
<name>A0A7Y4NWS3_9BACT</name>
<feature type="domain" description="Histidine kinase" evidence="6">
    <location>
        <begin position="1"/>
        <end position="86"/>
    </location>
</feature>
<dbReference type="EMBL" id="JABFJV010000449">
    <property type="protein sequence ID" value="NOK39306.1"/>
    <property type="molecule type" value="Genomic_DNA"/>
</dbReference>
<dbReference type="GO" id="GO:0000160">
    <property type="term" value="P:phosphorelay signal transduction system"/>
    <property type="evidence" value="ECO:0007669"/>
    <property type="project" value="UniProtKB-KW"/>
</dbReference>
<reference evidence="7 8" key="1">
    <citation type="submission" date="2020-05" db="EMBL/GenBank/DDBJ databases">
        <authorList>
            <person name="Whitworth D."/>
        </authorList>
    </citation>
    <scope>NUCLEOTIDE SEQUENCE [LARGE SCALE GENOMIC DNA]</scope>
    <source>
        <strain evidence="7 8">AB043B</strain>
    </source>
</reference>
<comment type="catalytic activity">
    <reaction evidence="1">
        <text>ATP + protein L-histidine = ADP + protein N-phospho-L-histidine.</text>
        <dbReference type="EC" id="2.7.13.3"/>
    </reaction>
</comment>
<evidence type="ECO:0000256" key="5">
    <source>
        <dbReference type="ARBA" id="ARBA00023012"/>
    </source>
</evidence>
<dbReference type="PROSITE" id="PS50109">
    <property type="entry name" value="HIS_KIN"/>
    <property type="match status" value="1"/>
</dbReference>
<dbReference type="InterPro" id="IPR003594">
    <property type="entry name" value="HATPase_dom"/>
</dbReference>
<evidence type="ECO:0000313" key="7">
    <source>
        <dbReference type="EMBL" id="NOK39306.1"/>
    </source>
</evidence>
<proteinExistence type="predicted"/>
<dbReference type="PANTHER" id="PTHR43711">
    <property type="entry name" value="TWO-COMPONENT HISTIDINE KINASE"/>
    <property type="match status" value="1"/>
</dbReference>
<sequence length="93" mass="9300">AGEGGRVEVRIAVEADGSARVAVSDSGPGVQPDARLFEPFFTTKPSGTGLGLAVSQAIAEAHGGRIDVDTGALGGARFTLSLPPPSREQEAAA</sequence>
<dbReference type="Pfam" id="PF02518">
    <property type="entry name" value="HATPase_c"/>
    <property type="match status" value="1"/>
</dbReference>
<protein>
    <recommendedName>
        <fullName evidence="2">histidine kinase</fullName>
        <ecNumber evidence="2">2.7.13.3</ecNumber>
    </recommendedName>
</protein>
<evidence type="ECO:0000313" key="8">
    <source>
        <dbReference type="Proteomes" id="UP000563426"/>
    </source>
</evidence>
<keyword evidence="5" id="KW-0902">Two-component regulatory system</keyword>
<gene>
    <name evidence="7" type="ORF">HMI49_39640</name>
</gene>
<evidence type="ECO:0000259" key="6">
    <source>
        <dbReference type="PROSITE" id="PS50109"/>
    </source>
</evidence>
<accession>A0A7Y4NWS3</accession>
<dbReference type="RefSeq" id="WP_244982269.1">
    <property type="nucleotide sequence ID" value="NZ_JABFJV010000449.1"/>
</dbReference>
<evidence type="ECO:0000256" key="2">
    <source>
        <dbReference type="ARBA" id="ARBA00012438"/>
    </source>
</evidence>
<evidence type="ECO:0000256" key="3">
    <source>
        <dbReference type="ARBA" id="ARBA00022679"/>
    </source>
</evidence>
<keyword evidence="4 7" id="KW-0418">Kinase</keyword>
<dbReference type="Proteomes" id="UP000563426">
    <property type="component" value="Unassembled WGS sequence"/>
</dbReference>
<dbReference type="SUPFAM" id="SSF55874">
    <property type="entry name" value="ATPase domain of HSP90 chaperone/DNA topoisomerase II/histidine kinase"/>
    <property type="match status" value="1"/>
</dbReference>
<evidence type="ECO:0000256" key="4">
    <source>
        <dbReference type="ARBA" id="ARBA00022777"/>
    </source>
</evidence>
<dbReference type="Gene3D" id="3.30.565.10">
    <property type="entry name" value="Histidine kinase-like ATPase, C-terminal domain"/>
    <property type="match status" value="1"/>
</dbReference>
<dbReference type="InterPro" id="IPR050736">
    <property type="entry name" value="Sensor_HK_Regulatory"/>
</dbReference>